<reference evidence="1" key="1">
    <citation type="submission" date="2023-04" db="EMBL/GenBank/DDBJ databases">
        <title>Characterization and genome study of newly isolated Alicyclobacillus-specific phaga.</title>
        <authorList>
            <person name="Shymialevich D."/>
            <person name="Wojcicki M."/>
            <person name="Srednicka P."/>
            <person name="Swider O."/>
        </authorList>
    </citation>
    <scope>NUCLEOTIDE SEQUENCE</scope>
</reference>
<organism evidence="1">
    <name type="scientific">Alicyclobacillus phage KKP_3916</name>
    <dbReference type="NCBI Taxonomy" id="3040651"/>
    <lineage>
        <taxon>Viruses</taxon>
        <taxon>Duplodnaviria</taxon>
        <taxon>Heunggongvirae</taxon>
        <taxon>Uroviricota</taxon>
        <taxon>Caudoviricetes</taxon>
    </lineage>
</organism>
<accession>A0AAT9V7I4</accession>
<dbReference type="Gene3D" id="2.60.40.3350">
    <property type="match status" value="1"/>
</dbReference>
<proteinExistence type="predicted"/>
<protein>
    <recommendedName>
        <fullName evidence="2">BppU N-terminal domain-containing protein</fullName>
    </recommendedName>
</protein>
<evidence type="ECO:0008006" key="2">
    <source>
        <dbReference type="Google" id="ProtNLM"/>
    </source>
</evidence>
<name>A0AAT9V7I4_9CAUD</name>
<sequence>MALQNQNFEMWAKDTVVLQVTVTDDNNLPIDLSNMQITWVLFKGTSSYANKTIGNGIAVTDVNNGVFQVTIQPSDTVNLTGLFNHECYIMDQYNNQSTVLTGIATIHPSSPFK</sequence>
<dbReference type="EMBL" id="OQ846916">
    <property type="protein sequence ID" value="WJJ55284.1"/>
    <property type="molecule type" value="Genomic_DNA"/>
</dbReference>
<gene>
    <name evidence="1" type="ORF">QB910_000040</name>
</gene>
<evidence type="ECO:0000313" key="1">
    <source>
        <dbReference type="EMBL" id="WJJ55284.1"/>
    </source>
</evidence>